<proteinExistence type="predicted"/>
<name>A0A1H3D8F1_9RHOB</name>
<keyword evidence="4" id="KW-1185">Reference proteome</keyword>
<dbReference type="PANTHER" id="PTHR23339">
    <property type="entry name" value="TYROSINE SPECIFIC PROTEIN PHOSPHATASE AND DUAL SPECIFICITY PROTEIN PHOSPHATASE"/>
    <property type="match status" value="1"/>
</dbReference>
<dbReference type="Proteomes" id="UP000198539">
    <property type="component" value="Unassembled WGS sequence"/>
</dbReference>
<feature type="region of interest" description="Disordered" evidence="1">
    <location>
        <begin position="1"/>
        <end position="27"/>
    </location>
</feature>
<dbReference type="InterPro" id="IPR029021">
    <property type="entry name" value="Prot-tyrosine_phosphatase-like"/>
</dbReference>
<dbReference type="RefSeq" id="WP_092891678.1">
    <property type="nucleotide sequence ID" value="NZ_CP061498.1"/>
</dbReference>
<dbReference type="PROSITE" id="PS50056">
    <property type="entry name" value="TYR_PHOSPHATASE_2"/>
    <property type="match status" value="1"/>
</dbReference>
<accession>A0A1H3D8F1</accession>
<dbReference type="Gene3D" id="3.90.190.10">
    <property type="entry name" value="Protein tyrosine phosphatase superfamily"/>
    <property type="match status" value="1"/>
</dbReference>
<feature type="compositionally biased region" description="Polar residues" evidence="1">
    <location>
        <begin position="1"/>
        <end position="13"/>
    </location>
</feature>
<dbReference type="InterPro" id="IPR000387">
    <property type="entry name" value="Tyr_Pase_dom"/>
</dbReference>
<dbReference type="AlphaFoldDB" id="A0A1H3D8F1"/>
<protein>
    <recommendedName>
        <fullName evidence="2">Tyrosine specific protein phosphatases domain-containing protein</fullName>
    </recommendedName>
</protein>
<sequence length="216" mass="22663">MYTSHNPGLQSPRAQDDVTTDGPGVPSARSDVSAVIDLDAADGLRCVLPVGAGHVVLSAWPGLRLSPRGEGWIDPEAVERVLHGFRAQRVTHILGLCEAAELPAGAVPDLRGWARAAGLRLVHAPVPDYTPPGAAFMRVWRRLGAQVHRQLDGAGAVALCCLFGAGRSGTVAAMLLHERGTPMPQAIATVRAGFDLAIESPAQEAWLRDRGGAGPE</sequence>
<dbReference type="SUPFAM" id="SSF52799">
    <property type="entry name" value="(Phosphotyrosine protein) phosphatases II"/>
    <property type="match status" value="1"/>
</dbReference>
<evidence type="ECO:0000313" key="3">
    <source>
        <dbReference type="EMBL" id="SDX61959.1"/>
    </source>
</evidence>
<organism evidence="3 4">
    <name type="scientific">Roseicitreum antarcticum</name>
    <dbReference type="NCBI Taxonomy" id="564137"/>
    <lineage>
        <taxon>Bacteria</taxon>
        <taxon>Pseudomonadati</taxon>
        <taxon>Pseudomonadota</taxon>
        <taxon>Alphaproteobacteria</taxon>
        <taxon>Rhodobacterales</taxon>
        <taxon>Paracoccaceae</taxon>
        <taxon>Roseicitreum</taxon>
    </lineage>
</organism>
<evidence type="ECO:0000313" key="4">
    <source>
        <dbReference type="Proteomes" id="UP000198539"/>
    </source>
</evidence>
<gene>
    <name evidence="3" type="ORF">SAMN04488238_11213</name>
</gene>
<dbReference type="EMBL" id="FNOM01000012">
    <property type="protein sequence ID" value="SDX61959.1"/>
    <property type="molecule type" value="Genomic_DNA"/>
</dbReference>
<dbReference type="OrthoDB" id="9806482at2"/>
<evidence type="ECO:0000256" key="1">
    <source>
        <dbReference type="SAM" id="MobiDB-lite"/>
    </source>
</evidence>
<evidence type="ECO:0000259" key="2">
    <source>
        <dbReference type="PROSITE" id="PS50056"/>
    </source>
</evidence>
<dbReference type="InterPro" id="IPR050561">
    <property type="entry name" value="PTP"/>
</dbReference>
<feature type="domain" description="Tyrosine specific protein phosphatases" evidence="2">
    <location>
        <begin position="134"/>
        <end position="205"/>
    </location>
</feature>
<dbReference type="STRING" id="564137.SAMN04488238_11213"/>
<reference evidence="3 4" key="1">
    <citation type="submission" date="2016-10" db="EMBL/GenBank/DDBJ databases">
        <authorList>
            <person name="de Groot N.N."/>
        </authorList>
    </citation>
    <scope>NUCLEOTIDE SEQUENCE [LARGE SCALE GENOMIC DNA]</scope>
    <source>
        <strain evidence="3 4">CGMCC 1.8894</strain>
    </source>
</reference>